<dbReference type="InterPro" id="IPR055470">
    <property type="entry name" value="DUF7042"/>
</dbReference>
<evidence type="ECO:0000313" key="3">
    <source>
        <dbReference type="EMBL" id="VDN03282.1"/>
    </source>
</evidence>
<evidence type="ECO:0000259" key="2">
    <source>
        <dbReference type="Pfam" id="PF23070"/>
    </source>
</evidence>
<dbReference type="InterPro" id="IPR055471">
    <property type="entry name" value="DUF7043"/>
</dbReference>
<dbReference type="WBParaSite" id="TCLT_0000598401-mRNA-1">
    <property type="protein sequence ID" value="TCLT_0000598401-mRNA-1"/>
    <property type="gene ID" value="TCLT_0000598401"/>
</dbReference>
<dbReference type="EMBL" id="UYYF01004377">
    <property type="protein sequence ID" value="VDN03282.1"/>
    <property type="molecule type" value="Genomic_DNA"/>
</dbReference>
<accession>A0A0N5CZQ3</accession>
<dbReference type="Pfam" id="PF23069">
    <property type="entry name" value="DUF7042"/>
    <property type="match status" value="1"/>
</dbReference>
<evidence type="ECO:0000313" key="4">
    <source>
        <dbReference type="Proteomes" id="UP000276776"/>
    </source>
</evidence>
<evidence type="ECO:0000313" key="5">
    <source>
        <dbReference type="WBParaSite" id="TCLT_0000598401-mRNA-1"/>
    </source>
</evidence>
<dbReference type="AlphaFoldDB" id="A0A0N5CZQ3"/>
<feature type="domain" description="DUF7042" evidence="1">
    <location>
        <begin position="108"/>
        <end position="159"/>
    </location>
</feature>
<organism evidence="5">
    <name type="scientific">Thelazia callipaeda</name>
    <name type="common">Oriental eyeworm</name>
    <name type="synonym">Parasitic nematode</name>
    <dbReference type="NCBI Taxonomy" id="103827"/>
    <lineage>
        <taxon>Eukaryota</taxon>
        <taxon>Metazoa</taxon>
        <taxon>Ecdysozoa</taxon>
        <taxon>Nematoda</taxon>
        <taxon>Chromadorea</taxon>
        <taxon>Rhabditida</taxon>
        <taxon>Spirurina</taxon>
        <taxon>Spiruromorpha</taxon>
        <taxon>Thelazioidea</taxon>
        <taxon>Thelaziidae</taxon>
        <taxon>Thelazia</taxon>
    </lineage>
</organism>
<gene>
    <name evidence="3" type="ORF">TCLT_LOCUS5973</name>
</gene>
<name>A0A0N5CZQ3_THECL</name>
<protein>
    <submittedName>
        <fullName evidence="5">MAM domain-containing protein</fullName>
    </submittedName>
</protein>
<keyword evidence="4" id="KW-1185">Reference proteome</keyword>
<evidence type="ECO:0000259" key="1">
    <source>
        <dbReference type="Pfam" id="PF23069"/>
    </source>
</evidence>
<sequence>MAAFEEVPFISVIGDLNILEECHLEWKASYHANERLELIMINETWVDTLGRCVLSSSNRQNYIFRFDLDIEGRCIDHYKVDNDDIDTLCKNALLGDTPMKMLFQIDAKPESCPFEPPLNFTYTIQDGACSSRISSVTACSGYGKYRFQYEACPELPNSEMHGRHKYDIKAANLISKVQQTTIAGGGSIGFSADSSCNELIDLTYATTKIDYTQELLVKSQCQFPSFLVHDFNSSHKRVWTSITTGFKHHVLDTWITMSNGLNHSVLQCLEVENLGNVHTIIIYTKTLQCTSGYQCFEIKRKHKNILEIRYTSLFNSVPVTCNLLDYESIDTVVLENAEAACPFKHRHSSHPCPNYTVQFGSVHEHPLTSFSECTDISHEKFVCFGPWIEKDVTYVITKDLSSLEFYCYICLRYLNGTIFIRSYLRSACHPQSFEGREPDHIFTFMTFVRITKKRLVRNTADDIKERRNQIENERHVEAVSLFNYLHEKLKRTPLHSVRSIEKTVKLTVFRKQLRNSNQLRKMLGLMNSPGESVEFYAQPTVDQDNSVINEQFQRKLTVSYMDDGRQLIDGKVVERREPQEMWCSLLTKSAARQFEGQLVYNSKSFCDEYPTATVREEIESKLVNPEITVSPESSAIPEVENLNPANVSVIDIFDNEKICKQDESEVVAEGKSSD</sequence>
<dbReference type="Pfam" id="PF23070">
    <property type="entry name" value="DUF7043"/>
    <property type="match status" value="1"/>
</dbReference>
<dbReference type="PANTHER" id="PTHR22255:SF9">
    <property type="entry name" value="LP06548P"/>
    <property type="match status" value="1"/>
</dbReference>
<feature type="domain" description="DUF7043" evidence="2">
    <location>
        <begin position="218"/>
        <end position="315"/>
    </location>
</feature>
<reference evidence="5" key="1">
    <citation type="submission" date="2016-04" db="UniProtKB">
        <authorList>
            <consortium name="WormBaseParasite"/>
        </authorList>
    </citation>
    <scope>IDENTIFICATION</scope>
</reference>
<dbReference type="STRING" id="103827.A0A0N5CZQ3"/>
<dbReference type="OrthoDB" id="9979716at2759"/>
<dbReference type="Proteomes" id="UP000276776">
    <property type="component" value="Unassembled WGS sequence"/>
</dbReference>
<proteinExistence type="predicted"/>
<dbReference type="PANTHER" id="PTHR22255">
    <property type="entry name" value="LP06548P"/>
    <property type="match status" value="1"/>
</dbReference>
<reference evidence="3 4" key="2">
    <citation type="submission" date="2018-11" db="EMBL/GenBank/DDBJ databases">
        <authorList>
            <consortium name="Pathogen Informatics"/>
        </authorList>
    </citation>
    <scope>NUCLEOTIDE SEQUENCE [LARGE SCALE GENOMIC DNA]</scope>
</reference>